<feature type="compositionally biased region" description="Low complexity" evidence="1">
    <location>
        <begin position="20"/>
        <end position="33"/>
    </location>
</feature>
<accession>A0A183FET1</accession>
<accession>A0A3P7WP32</accession>
<reference evidence="2 3" key="1">
    <citation type="submission" date="2018-11" db="EMBL/GenBank/DDBJ databases">
        <authorList>
            <consortium name="Pathogen Informatics"/>
        </authorList>
    </citation>
    <scope>NUCLEOTIDE SEQUENCE [LARGE SCALE GENOMIC DNA]</scope>
</reference>
<feature type="region of interest" description="Disordered" evidence="1">
    <location>
        <begin position="1"/>
        <end position="95"/>
    </location>
</feature>
<dbReference type="AlphaFoldDB" id="A0A183FET1"/>
<evidence type="ECO:0000313" key="2">
    <source>
        <dbReference type="EMBL" id="VDO62801.1"/>
    </source>
</evidence>
<dbReference type="WBParaSite" id="HPBE_0000492401-mRNA-1">
    <property type="protein sequence ID" value="HPBE_0000492401-mRNA-1"/>
    <property type="gene ID" value="HPBE_0000492401"/>
</dbReference>
<gene>
    <name evidence="2" type="ORF">HPBE_LOCUS4925</name>
</gene>
<organism evidence="3 4">
    <name type="scientific">Heligmosomoides polygyrus</name>
    <name type="common">Parasitic roundworm</name>
    <dbReference type="NCBI Taxonomy" id="6339"/>
    <lineage>
        <taxon>Eukaryota</taxon>
        <taxon>Metazoa</taxon>
        <taxon>Ecdysozoa</taxon>
        <taxon>Nematoda</taxon>
        <taxon>Chromadorea</taxon>
        <taxon>Rhabditida</taxon>
        <taxon>Rhabditina</taxon>
        <taxon>Rhabditomorpha</taxon>
        <taxon>Strongyloidea</taxon>
        <taxon>Heligmosomidae</taxon>
        <taxon>Heligmosomoides</taxon>
    </lineage>
</organism>
<reference evidence="4" key="2">
    <citation type="submission" date="2019-09" db="UniProtKB">
        <authorList>
            <consortium name="WormBaseParasite"/>
        </authorList>
    </citation>
    <scope>IDENTIFICATION</scope>
</reference>
<sequence>MNSQKSARFNRSPRSEDSSTSRSPSPLRLSRWSPSDDDKDRKQIAKPEAQLATMAARHPVQAPNASPSPSPPSPPAKKTVPTPASSSAPKCKVYA</sequence>
<proteinExistence type="predicted"/>
<protein>
    <submittedName>
        <fullName evidence="2 4">Uncharacterized protein</fullName>
    </submittedName>
</protein>
<feature type="compositionally biased region" description="Basic and acidic residues" evidence="1">
    <location>
        <begin position="34"/>
        <end position="45"/>
    </location>
</feature>
<evidence type="ECO:0000313" key="3">
    <source>
        <dbReference type="Proteomes" id="UP000050761"/>
    </source>
</evidence>
<dbReference type="EMBL" id="UZAH01025381">
    <property type="protein sequence ID" value="VDO62801.1"/>
    <property type="molecule type" value="Genomic_DNA"/>
</dbReference>
<evidence type="ECO:0000256" key="1">
    <source>
        <dbReference type="SAM" id="MobiDB-lite"/>
    </source>
</evidence>
<feature type="compositionally biased region" description="Low complexity" evidence="1">
    <location>
        <begin position="76"/>
        <end position="85"/>
    </location>
</feature>
<evidence type="ECO:0000313" key="4">
    <source>
        <dbReference type="WBParaSite" id="HPBE_0000492401-mRNA-1"/>
    </source>
</evidence>
<dbReference type="Proteomes" id="UP000050761">
    <property type="component" value="Unassembled WGS sequence"/>
</dbReference>
<feature type="compositionally biased region" description="Pro residues" evidence="1">
    <location>
        <begin position="66"/>
        <end position="75"/>
    </location>
</feature>
<name>A0A183FET1_HELPZ</name>
<keyword evidence="3" id="KW-1185">Reference proteome</keyword>